<accession>A0A1G8ENA4</accession>
<evidence type="ECO:0000313" key="1">
    <source>
        <dbReference type="EMBL" id="SDH71360.1"/>
    </source>
</evidence>
<dbReference type="EMBL" id="FNDE01000046">
    <property type="protein sequence ID" value="SDH71360.1"/>
    <property type="molecule type" value="Genomic_DNA"/>
</dbReference>
<sequence>MCMGMAAFNRMRRLKAEQEAQKLPDEYTAELHEGDLTLSKKEAEEIVRKTRKKKEDGEK</sequence>
<gene>
    <name evidence="1" type="ORF">SAMN04489735_104613</name>
</gene>
<organism evidence="1 2">
    <name type="scientific">Aneurinibacillus thermoaerophilus</name>
    <dbReference type="NCBI Taxonomy" id="143495"/>
    <lineage>
        <taxon>Bacteria</taxon>
        <taxon>Bacillati</taxon>
        <taxon>Bacillota</taxon>
        <taxon>Bacilli</taxon>
        <taxon>Bacillales</taxon>
        <taxon>Paenibacillaceae</taxon>
        <taxon>Aneurinibacillus group</taxon>
        <taxon>Aneurinibacillus</taxon>
    </lineage>
</organism>
<dbReference type="AlphaFoldDB" id="A0A1G8ENA4"/>
<protein>
    <submittedName>
        <fullName evidence="1">Uncharacterized protein</fullName>
    </submittedName>
</protein>
<dbReference type="Proteomes" id="UP000198956">
    <property type="component" value="Unassembled WGS sequence"/>
</dbReference>
<proteinExistence type="predicted"/>
<evidence type="ECO:0000313" key="2">
    <source>
        <dbReference type="Proteomes" id="UP000198956"/>
    </source>
</evidence>
<reference evidence="1 2" key="1">
    <citation type="submission" date="2016-10" db="EMBL/GenBank/DDBJ databases">
        <authorList>
            <person name="de Groot N.N."/>
        </authorList>
    </citation>
    <scope>NUCLEOTIDE SEQUENCE [LARGE SCALE GENOMIC DNA]</scope>
    <source>
        <strain evidence="1 2">L 420-91</strain>
    </source>
</reference>
<name>A0A1G8ENA4_ANETH</name>